<dbReference type="GO" id="GO:0032502">
    <property type="term" value="P:developmental process"/>
    <property type="evidence" value="ECO:0007669"/>
    <property type="project" value="TreeGrafter"/>
</dbReference>
<dbReference type="InterPro" id="IPR036638">
    <property type="entry name" value="HLH_DNA-bd_sf"/>
</dbReference>
<dbReference type="GO" id="GO:0000977">
    <property type="term" value="F:RNA polymerase II transcription regulatory region sequence-specific DNA binding"/>
    <property type="evidence" value="ECO:0007669"/>
    <property type="project" value="TreeGrafter"/>
</dbReference>
<dbReference type="InterPro" id="IPR050283">
    <property type="entry name" value="E-box_TF_Regulators"/>
</dbReference>
<feature type="compositionally biased region" description="Low complexity" evidence="2">
    <location>
        <begin position="70"/>
        <end position="80"/>
    </location>
</feature>
<gene>
    <name evidence="4" type="ORF">TMSB3V08_LOCUS4135</name>
</gene>
<feature type="region of interest" description="Disordered" evidence="2">
    <location>
        <begin position="68"/>
        <end position="123"/>
    </location>
</feature>
<feature type="compositionally biased region" description="Polar residues" evidence="2">
    <location>
        <begin position="214"/>
        <end position="226"/>
    </location>
</feature>
<name>A0A7R9E4I0_9NEOP</name>
<feature type="compositionally biased region" description="Low complexity" evidence="2">
    <location>
        <begin position="95"/>
        <end position="105"/>
    </location>
</feature>
<accession>A0A7R9E4I0</accession>
<feature type="region of interest" description="Disordered" evidence="2">
    <location>
        <begin position="187"/>
        <end position="230"/>
    </location>
</feature>
<proteinExistence type="predicted"/>
<dbReference type="AlphaFoldDB" id="A0A7R9E4I0"/>
<reference evidence="4" key="1">
    <citation type="submission" date="2020-11" db="EMBL/GenBank/DDBJ databases">
        <authorList>
            <person name="Tran Van P."/>
        </authorList>
    </citation>
    <scope>NUCLEOTIDE SEQUENCE</scope>
</reference>
<dbReference type="EMBL" id="OB793425">
    <property type="protein sequence ID" value="CAD7427283.1"/>
    <property type="molecule type" value="Genomic_DNA"/>
</dbReference>
<protein>
    <recommendedName>
        <fullName evidence="3">BHLH domain-containing protein</fullName>
    </recommendedName>
</protein>
<organism evidence="4">
    <name type="scientific">Timema monikensis</name>
    <dbReference type="NCBI Taxonomy" id="170555"/>
    <lineage>
        <taxon>Eukaryota</taxon>
        <taxon>Metazoa</taxon>
        <taxon>Ecdysozoa</taxon>
        <taxon>Arthropoda</taxon>
        <taxon>Hexapoda</taxon>
        <taxon>Insecta</taxon>
        <taxon>Pterygota</taxon>
        <taxon>Neoptera</taxon>
        <taxon>Polyneoptera</taxon>
        <taxon>Phasmatodea</taxon>
        <taxon>Timematodea</taxon>
        <taxon>Timematoidea</taxon>
        <taxon>Timematidae</taxon>
        <taxon>Timema</taxon>
    </lineage>
</organism>
<dbReference type="SUPFAM" id="SSF47459">
    <property type="entry name" value="HLH, helix-loop-helix DNA-binding domain"/>
    <property type="match status" value="1"/>
</dbReference>
<dbReference type="InterPro" id="IPR011598">
    <property type="entry name" value="bHLH_dom"/>
</dbReference>
<feature type="region of interest" description="Disordered" evidence="2">
    <location>
        <begin position="250"/>
        <end position="272"/>
    </location>
</feature>
<dbReference type="SMART" id="SM00353">
    <property type="entry name" value="HLH"/>
    <property type="match status" value="1"/>
</dbReference>
<dbReference type="Gene3D" id="4.10.280.10">
    <property type="entry name" value="Helix-loop-helix DNA-binding domain"/>
    <property type="match status" value="1"/>
</dbReference>
<dbReference type="GO" id="GO:0000981">
    <property type="term" value="F:DNA-binding transcription factor activity, RNA polymerase II-specific"/>
    <property type="evidence" value="ECO:0007669"/>
    <property type="project" value="TreeGrafter"/>
</dbReference>
<dbReference type="PANTHER" id="PTHR23349:SF108">
    <property type="entry name" value="BHLH DOMAIN-CONTAINING PROTEIN"/>
    <property type="match status" value="1"/>
</dbReference>
<sequence length="479" mass="52843">MTTMGVVNFTNLSPHSKLPILQHSADSGVMMNERREIIILRKKSKPLESLMVKKEPVEDLSCQTNVLISNNNNNNNNNNNGLNGSGAVRAKRKSSLSGNLLLSRSHQPPPQAVARRNARERNRVKQVNNGFATLRQHIPVSLAASYTSSGESSSGRGGSKKLSKVETLRMAVDYIRSLQRLLSMDDNEAQSYSMSTPTNSPDSSTNTLMPESPLSPNDSSKASTHQPHYMYDDDRGHCEMEASPILIDDEDLSSMDPTSPSPSIVSGSSPYHRVQGSNSLIQLVNTPPDDLKNYPETHQYTIDESNLPSVTSSFVRTLGNSLLSGGPFPHLQQTQALISVDGDVIYPEPSQEELRLLSTPAMERLNPQVPSQSPNVYSDQSLSPIRNAELSSSNLVQTQQEPTSTSMYLPTFLSALKSSSMQHLSSVIHRQQDYNGLHIPIKKEVEEGIVGDNSGVIDMMTWWEHEQRLREHQPTTTTS</sequence>
<dbReference type="PANTHER" id="PTHR23349">
    <property type="entry name" value="BASIC HELIX-LOOP-HELIX TRANSCRIPTION FACTOR, TWIST"/>
    <property type="match status" value="1"/>
</dbReference>
<dbReference type="PROSITE" id="PS50888">
    <property type="entry name" value="BHLH"/>
    <property type="match status" value="1"/>
</dbReference>
<evidence type="ECO:0000313" key="4">
    <source>
        <dbReference type="EMBL" id="CAD7427283.1"/>
    </source>
</evidence>
<evidence type="ECO:0000256" key="2">
    <source>
        <dbReference type="SAM" id="MobiDB-lite"/>
    </source>
</evidence>
<feature type="domain" description="BHLH" evidence="3">
    <location>
        <begin position="111"/>
        <end position="178"/>
    </location>
</feature>
<keyword evidence="1" id="KW-0238">DNA-binding</keyword>
<dbReference type="Pfam" id="PF00010">
    <property type="entry name" value="HLH"/>
    <property type="match status" value="1"/>
</dbReference>
<evidence type="ECO:0000256" key="1">
    <source>
        <dbReference type="ARBA" id="ARBA00023125"/>
    </source>
</evidence>
<feature type="compositionally biased region" description="Low complexity" evidence="2">
    <location>
        <begin position="257"/>
        <end position="270"/>
    </location>
</feature>
<evidence type="ECO:0000259" key="3">
    <source>
        <dbReference type="PROSITE" id="PS50888"/>
    </source>
</evidence>
<feature type="compositionally biased region" description="Low complexity" evidence="2">
    <location>
        <begin position="195"/>
        <end position="207"/>
    </location>
</feature>
<dbReference type="GO" id="GO:0046983">
    <property type="term" value="F:protein dimerization activity"/>
    <property type="evidence" value="ECO:0007669"/>
    <property type="project" value="InterPro"/>
</dbReference>